<dbReference type="GO" id="GO:0005737">
    <property type="term" value="C:cytoplasm"/>
    <property type="evidence" value="ECO:0007669"/>
    <property type="project" value="UniProtKB-SubCell"/>
</dbReference>
<dbReference type="PRINTS" id="PR00146">
    <property type="entry name" value="DHPICSNTHASE"/>
</dbReference>
<keyword evidence="6" id="KW-0963">Cytoplasm</keyword>
<dbReference type="PANTHER" id="PTHR12128">
    <property type="entry name" value="DIHYDRODIPICOLINATE SYNTHASE"/>
    <property type="match status" value="1"/>
</dbReference>
<evidence type="ECO:0000313" key="14">
    <source>
        <dbReference type="EMBL" id="BAN20401.1"/>
    </source>
</evidence>
<comment type="subcellular location">
    <subcellularLocation>
        <location evidence="1">Cytoplasm</location>
    </subcellularLocation>
</comment>
<evidence type="ECO:0000256" key="12">
    <source>
        <dbReference type="PIRSR" id="PIRSR001365-1"/>
    </source>
</evidence>
<evidence type="ECO:0000256" key="6">
    <source>
        <dbReference type="ARBA" id="ARBA00022490"/>
    </source>
</evidence>
<dbReference type="Pfam" id="PF00701">
    <property type="entry name" value="DHDPS"/>
    <property type="match status" value="1"/>
</dbReference>
<dbReference type="PANTHER" id="PTHR12128:SF21">
    <property type="entry name" value="N-ACETYLNEURAMINATE LYASE"/>
    <property type="match status" value="1"/>
</dbReference>
<keyword evidence="7 11" id="KW-0456">Lyase</keyword>
<proteinExistence type="evidence at transcript level"/>
<keyword evidence="8" id="KW-0704">Schiff base</keyword>
<comment type="subunit">
    <text evidence="4">Homotetramer.</text>
</comment>
<dbReference type="PIRSF" id="PIRSF001365">
    <property type="entry name" value="DHDPS"/>
    <property type="match status" value="1"/>
</dbReference>
<evidence type="ECO:0000256" key="3">
    <source>
        <dbReference type="ARBA" id="ARBA00006324"/>
    </source>
</evidence>
<dbReference type="EC" id="4.1.3.3" evidence="5"/>
<evidence type="ECO:0000256" key="7">
    <source>
        <dbReference type="ARBA" id="ARBA00023239"/>
    </source>
</evidence>
<evidence type="ECO:0000256" key="10">
    <source>
        <dbReference type="ARBA" id="ARBA00044906"/>
    </source>
</evidence>
<evidence type="ECO:0000256" key="13">
    <source>
        <dbReference type="PIRSR" id="PIRSR001365-2"/>
    </source>
</evidence>
<evidence type="ECO:0000256" key="9">
    <source>
        <dbReference type="ARBA" id="ARBA00023277"/>
    </source>
</evidence>
<dbReference type="InterPro" id="IPR002220">
    <property type="entry name" value="DapA-like"/>
</dbReference>
<evidence type="ECO:0000256" key="8">
    <source>
        <dbReference type="ARBA" id="ARBA00023270"/>
    </source>
</evidence>
<reference evidence="14" key="1">
    <citation type="journal article" date="2013" name="PLoS ONE">
        <title>Gene expression in gut symbiotic organ of stinkbug affected by extracellular bacterial symbiont.</title>
        <authorList>
            <person name="Futahashi R."/>
            <person name="Tanaka K."/>
            <person name="Tanahashi M."/>
            <person name="Nikoh N."/>
            <person name="Kikuchi Y."/>
            <person name="Lee B.L."/>
            <person name="Fukatsu T."/>
        </authorList>
    </citation>
    <scope>NUCLEOTIDE SEQUENCE</scope>
    <source>
        <tissue evidence="14">Midgut</tissue>
    </source>
</reference>
<evidence type="ECO:0000256" key="1">
    <source>
        <dbReference type="ARBA" id="ARBA00004496"/>
    </source>
</evidence>
<feature type="binding site" evidence="13">
    <location>
        <position position="213"/>
    </location>
    <ligand>
        <name>pyruvate</name>
        <dbReference type="ChEBI" id="CHEBI:15361"/>
    </ligand>
</feature>
<feature type="binding site" evidence="13">
    <location>
        <position position="51"/>
    </location>
    <ligand>
        <name>pyruvate</name>
        <dbReference type="ChEBI" id="CHEBI:15361"/>
    </ligand>
</feature>
<accession>R4WNH6</accession>
<comment type="similarity">
    <text evidence="3">Belongs to the DapA family. NanA subfamily.</text>
</comment>
<keyword evidence="9" id="KW-0119">Carbohydrate metabolism</keyword>
<evidence type="ECO:0000256" key="5">
    <source>
        <dbReference type="ARBA" id="ARBA00012911"/>
    </source>
</evidence>
<comment type="catalytic activity">
    <reaction evidence="10">
        <text>aceneuramate = aldehydo-N-acetyl-D-mannosamine + pyruvate</text>
        <dbReference type="Rhea" id="RHEA:23296"/>
        <dbReference type="ChEBI" id="CHEBI:15361"/>
        <dbReference type="ChEBI" id="CHEBI:17122"/>
        <dbReference type="ChEBI" id="CHEBI:173083"/>
        <dbReference type="EC" id="4.1.3.3"/>
    </reaction>
</comment>
<evidence type="ECO:0000256" key="2">
    <source>
        <dbReference type="ARBA" id="ARBA00004878"/>
    </source>
</evidence>
<feature type="active site" description="Proton donor/acceptor" evidence="12">
    <location>
        <position position="142"/>
    </location>
</feature>
<comment type="pathway">
    <text evidence="2">Amino-sugar metabolism; N-acetylneuraminate degradation.</text>
</comment>
<dbReference type="SMART" id="SM01130">
    <property type="entry name" value="DHDPS"/>
    <property type="match status" value="1"/>
</dbReference>
<sequence>MVLKYNFKGLIAPVFTPYNASSEDLNLEYIPKYAEYLKTKNVFGVLVNGTTGEHVLMNTSERKTITQTWAKAAKQFNLNLMVQVGGASLPDVLDMAKHAESLNVSSILCLPDLFFKPRTVQELIHYLKLVSNAAPNTPLFYYHIPAFSGVNLSMSEFLKAGGNEIKTLSGIKYTCNDLDEGARCLKVDDDYTIFLGADTIYLGAVAQGFDSAIMTTLNFWPEDFQSISSLIKEGRIEEAKSIQSRINKKIENILAGGNWVVKMKNYMLHTLGFPVGPSRIVWQD</sequence>
<feature type="active site" description="Schiff-base intermediate with substrate" evidence="12">
    <location>
        <position position="172"/>
    </location>
</feature>
<evidence type="ECO:0000256" key="11">
    <source>
        <dbReference type="PIRNR" id="PIRNR001365"/>
    </source>
</evidence>
<name>R4WNH6_RIPPE</name>
<dbReference type="InterPro" id="IPR013785">
    <property type="entry name" value="Aldolase_TIM"/>
</dbReference>
<dbReference type="GO" id="GO:0008747">
    <property type="term" value="F:N-acetylneuraminate lyase activity"/>
    <property type="evidence" value="ECO:0007669"/>
    <property type="project" value="UniProtKB-EC"/>
</dbReference>
<organism evidence="14">
    <name type="scientific">Riptortus pedestris</name>
    <name type="common">Bean bug</name>
    <dbReference type="NCBI Taxonomy" id="329032"/>
    <lineage>
        <taxon>Eukaryota</taxon>
        <taxon>Metazoa</taxon>
        <taxon>Ecdysozoa</taxon>
        <taxon>Arthropoda</taxon>
        <taxon>Hexapoda</taxon>
        <taxon>Insecta</taxon>
        <taxon>Pterygota</taxon>
        <taxon>Neoptera</taxon>
        <taxon>Paraneoptera</taxon>
        <taxon>Hemiptera</taxon>
        <taxon>Heteroptera</taxon>
        <taxon>Panheteroptera</taxon>
        <taxon>Pentatomomorpha</taxon>
        <taxon>Coreoidea</taxon>
        <taxon>Alydidae</taxon>
        <taxon>Riptortus</taxon>
    </lineage>
</organism>
<dbReference type="EMBL" id="AK417186">
    <property type="protein sequence ID" value="BAN20401.1"/>
    <property type="molecule type" value="mRNA"/>
</dbReference>
<protein>
    <recommendedName>
        <fullName evidence="5">N-acetylneuraminate lyase</fullName>
        <ecNumber evidence="5">4.1.3.3</ecNumber>
    </recommendedName>
</protein>
<dbReference type="SUPFAM" id="SSF51569">
    <property type="entry name" value="Aldolase"/>
    <property type="match status" value="1"/>
</dbReference>
<evidence type="ECO:0000256" key="4">
    <source>
        <dbReference type="ARBA" id="ARBA00011881"/>
    </source>
</evidence>
<dbReference type="Gene3D" id="3.20.20.70">
    <property type="entry name" value="Aldolase class I"/>
    <property type="match status" value="1"/>
</dbReference>
<dbReference type="AlphaFoldDB" id="R4WNH6"/>